<keyword evidence="12" id="KW-1185">Reference proteome</keyword>
<dbReference type="Gene3D" id="3.40.228.10">
    <property type="entry name" value="Dimethylsulfoxide Reductase, domain 2"/>
    <property type="match status" value="1"/>
</dbReference>
<dbReference type="Gene3D" id="3.30.200.210">
    <property type="match status" value="1"/>
</dbReference>
<dbReference type="CDD" id="cd02780">
    <property type="entry name" value="MopB_CT_Tetrathionate_Arsenate-R"/>
    <property type="match status" value="1"/>
</dbReference>
<evidence type="ECO:0000256" key="1">
    <source>
        <dbReference type="ARBA" id="ARBA00001942"/>
    </source>
</evidence>
<dbReference type="SUPFAM" id="SSF53706">
    <property type="entry name" value="Formate dehydrogenase/DMSO reductase, domains 1-3"/>
    <property type="match status" value="1"/>
</dbReference>
<keyword evidence="9" id="KW-0411">Iron-sulfur</keyword>
<dbReference type="InterPro" id="IPR037946">
    <property type="entry name" value="MopB_CT_Tetrathionate"/>
</dbReference>
<evidence type="ECO:0000256" key="7">
    <source>
        <dbReference type="ARBA" id="ARBA00023002"/>
    </source>
</evidence>
<dbReference type="Gene3D" id="2.40.40.20">
    <property type="match status" value="1"/>
</dbReference>
<dbReference type="KEGG" id="pamo:BAR1_12070"/>
<dbReference type="PANTHER" id="PTHR43742">
    <property type="entry name" value="TRIMETHYLAMINE-N-OXIDE REDUCTASE"/>
    <property type="match status" value="1"/>
</dbReference>
<dbReference type="PANTHER" id="PTHR43742:SF9">
    <property type="entry name" value="TETRATHIONATE REDUCTASE SUBUNIT A"/>
    <property type="match status" value="1"/>
</dbReference>
<dbReference type="SMART" id="SM00926">
    <property type="entry name" value="Molybdop_Fe4S4"/>
    <property type="match status" value="1"/>
</dbReference>
<protein>
    <submittedName>
        <fullName evidence="11">Tetrathionate reductase subunit TtrA</fullName>
    </submittedName>
</protein>
<dbReference type="Pfam" id="PF00384">
    <property type="entry name" value="Molybdopterin"/>
    <property type="match status" value="1"/>
</dbReference>
<comment type="cofactor">
    <cofactor evidence="1">
        <name>Mo-bis(molybdopterin guanine dinucleotide)</name>
        <dbReference type="ChEBI" id="CHEBI:60539"/>
    </cofactor>
</comment>
<dbReference type="OrthoDB" id="9810782at2"/>
<dbReference type="Gene3D" id="3.40.50.740">
    <property type="match status" value="1"/>
</dbReference>
<evidence type="ECO:0000256" key="4">
    <source>
        <dbReference type="ARBA" id="ARBA00022505"/>
    </source>
</evidence>
<dbReference type="Pfam" id="PF01568">
    <property type="entry name" value="Molydop_binding"/>
    <property type="match status" value="1"/>
</dbReference>
<dbReference type="InterPro" id="IPR006963">
    <property type="entry name" value="Mopterin_OxRdtase_4Fe-4S_dom"/>
</dbReference>
<name>A0A347ULT6_9RHOB</name>
<evidence type="ECO:0000256" key="9">
    <source>
        <dbReference type="ARBA" id="ARBA00023014"/>
    </source>
</evidence>
<dbReference type="GO" id="GO:0043546">
    <property type="term" value="F:molybdopterin cofactor binding"/>
    <property type="evidence" value="ECO:0007669"/>
    <property type="project" value="InterPro"/>
</dbReference>
<keyword evidence="3" id="KW-0004">4Fe-4S</keyword>
<dbReference type="InterPro" id="IPR009010">
    <property type="entry name" value="Asp_de-COase-like_dom_sf"/>
</dbReference>
<keyword evidence="7" id="KW-0560">Oxidoreductase</keyword>
<organism evidence="11 12">
    <name type="scientific">Profundibacter amoris</name>
    <dbReference type="NCBI Taxonomy" id="2171755"/>
    <lineage>
        <taxon>Bacteria</taxon>
        <taxon>Pseudomonadati</taxon>
        <taxon>Pseudomonadota</taxon>
        <taxon>Alphaproteobacteria</taxon>
        <taxon>Rhodobacterales</taxon>
        <taxon>Paracoccaceae</taxon>
        <taxon>Profundibacter</taxon>
    </lineage>
</organism>
<dbReference type="GO" id="GO:0046872">
    <property type="term" value="F:metal ion binding"/>
    <property type="evidence" value="ECO:0007669"/>
    <property type="project" value="UniProtKB-KW"/>
</dbReference>
<proteinExistence type="inferred from homology"/>
<dbReference type="InterPro" id="IPR006657">
    <property type="entry name" value="MoPterin_dinucl-bd_dom"/>
</dbReference>
<reference evidence="11 12" key="1">
    <citation type="submission" date="2018-09" db="EMBL/GenBank/DDBJ databases">
        <title>Profundibacter amoris BAR1 gen. nov., sp. nov., a new member of the Roseobacter clade isolated at Lokis Castle Vent Field on the Arctic Mid-Oceanic Ridge.</title>
        <authorList>
            <person name="Le Moine Bauer S."/>
            <person name="Sjoeberg A.G."/>
            <person name="L'Haridon S."/>
            <person name="Stokke R."/>
            <person name="Roalkvam I."/>
            <person name="Steen I.H."/>
            <person name="Dahle H."/>
        </authorList>
    </citation>
    <scope>NUCLEOTIDE SEQUENCE [LARGE SCALE GENOMIC DNA]</scope>
    <source>
        <strain evidence="11 12">BAR1</strain>
    </source>
</reference>
<dbReference type="PROSITE" id="PS51669">
    <property type="entry name" value="4FE4S_MOW_BIS_MGD"/>
    <property type="match status" value="1"/>
</dbReference>
<evidence type="ECO:0000259" key="10">
    <source>
        <dbReference type="PROSITE" id="PS51669"/>
    </source>
</evidence>
<keyword evidence="4" id="KW-0500">Molybdenum</keyword>
<dbReference type="PROSITE" id="PS51318">
    <property type="entry name" value="TAT"/>
    <property type="match status" value="1"/>
</dbReference>
<dbReference type="AlphaFoldDB" id="A0A347ULT6"/>
<keyword evidence="8" id="KW-0408">Iron</keyword>
<evidence type="ECO:0000256" key="6">
    <source>
        <dbReference type="ARBA" id="ARBA00022729"/>
    </source>
</evidence>
<dbReference type="EMBL" id="CP032125">
    <property type="protein sequence ID" value="AXX99814.1"/>
    <property type="molecule type" value="Genomic_DNA"/>
</dbReference>
<feature type="domain" description="4Fe-4S Mo/W bis-MGD-type" evidence="10">
    <location>
        <begin position="73"/>
        <end position="159"/>
    </location>
</feature>
<evidence type="ECO:0000313" key="12">
    <source>
        <dbReference type="Proteomes" id="UP000261704"/>
    </source>
</evidence>
<evidence type="ECO:0000256" key="3">
    <source>
        <dbReference type="ARBA" id="ARBA00022485"/>
    </source>
</evidence>
<dbReference type="GO" id="GO:0051539">
    <property type="term" value="F:4 iron, 4 sulfur cluster binding"/>
    <property type="evidence" value="ECO:0007669"/>
    <property type="project" value="UniProtKB-KW"/>
</dbReference>
<sequence length="1022" mass="110631">MMTTRRNILKGAVALGGAAAFVGGYSETGKRLAKGLATGSSGTAPLDHITINAHAPEYRVDAKTGDLVMNPDQQISFTMCQGCNTMCGLRIRSDKETGQVIRVAGNPYHPLSADAQIPYSTPVREALLSLTRKGESGLDHRSTACGRGNAMLSQMNSPHRVLKCLKRDGPRGSGKWKSIPFEQLVEEVVEGGDLFGEGPVEGLRAIRDLKTPVDPENPEYGPKANQLAVIHATSDGRNQFIKRFAFNCFGTRNYGHHGSYCGFAMRAGSGAVMGDFKKFAHGKPDFENTEFAIFIGSAPGNAGKPYKRSGRMVAEARTSGKLNYVVVDPVLTNATSYAAKDRDHWVPIKPGTDAAFAMGMIRWIIDNERYDAKFLSNAGPAGVKATGEAGWSNATHLVNVKSGKLLTGMDMGWAEEQAKDFVALDASGTAVSHKQLATAATLFFDGSVETANGPVAVKTSLQILADEARRFSLAEYAELCGIKPEMIEALAQEFTSHGKRAAINNHGGMMSSNGFYTAWSVLMLNVLIGNWNWKGGVSVSGGAFPAFGKGPRYNMKKFPDMVKPKGVFLSRSKFPYKKTSEFKRRTAAGESPYPTKAPWYPFSPPIFTEYLTSHFDGYPYKLKAMISFMTNPLYGQAGLNAAIGEKMKDPKELGLYVAIDGFINETSALADYIVPDSVMYEAWGWAMPWNGTVTKCSTARWPISDPKQAKTADGQPVTLEMFLIAIGKRMELPGFGDKVIPDSDGTLHPLNRPEDWYLRAGANVAFAGKPVAEASDDDIELAGVGRIMPDIEQTLKPDEQRRVAYVYARGGRMEDYAKAYDGEKLTHAYPKPLMVYNQKVGTSVNTISGKRFVGVPTWYPQQLADGTPLREVYPENEWPLQLTSFKSNLQSSYSIASPVLRSIQPDNPVSINPQDAEKAGVKSGDKVRIVTPGGSQLATALVRNGIAPGVVAIPHGYGHWELGARGHNIDGAQQPDMPELAAGVALNLIGLQDPHRGGHATLGDWVVGSAARQALPARIERA</sequence>
<dbReference type="InterPro" id="IPR006656">
    <property type="entry name" value="Mopterin_OxRdtase"/>
</dbReference>
<keyword evidence="6" id="KW-0732">Signal</keyword>
<evidence type="ECO:0000256" key="8">
    <source>
        <dbReference type="ARBA" id="ARBA00023004"/>
    </source>
</evidence>
<dbReference type="InterPro" id="IPR006311">
    <property type="entry name" value="TAT_signal"/>
</dbReference>
<accession>A0A347ULT6</accession>
<dbReference type="InterPro" id="IPR041929">
    <property type="entry name" value="Tetrathionate-R_A_N"/>
</dbReference>
<dbReference type="GO" id="GO:0016491">
    <property type="term" value="F:oxidoreductase activity"/>
    <property type="evidence" value="ECO:0007669"/>
    <property type="project" value="UniProtKB-KW"/>
</dbReference>
<comment type="similarity">
    <text evidence="2">Belongs to the prokaryotic molybdopterin-containing oxidoreductase family.</text>
</comment>
<dbReference type="SUPFAM" id="SSF50692">
    <property type="entry name" value="ADC-like"/>
    <property type="match status" value="1"/>
</dbReference>
<dbReference type="InterPro" id="IPR050612">
    <property type="entry name" value="Prok_Mopterin_Oxidored"/>
</dbReference>
<evidence type="ECO:0000313" key="11">
    <source>
        <dbReference type="EMBL" id="AXX99814.1"/>
    </source>
</evidence>
<dbReference type="Proteomes" id="UP000261704">
    <property type="component" value="Chromosome"/>
</dbReference>
<keyword evidence="5" id="KW-0479">Metal-binding</keyword>
<gene>
    <name evidence="11" type="primary">ttrA</name>
    <name evidence="11" type="ORF">BAR1_12070</name>
</gene>
<evidence type="ECO:0000256" key="5">
    <source>
        <dbReference type="ARBA" id="ARBA00022723"/>
    </source>
</evidence>
<evidence type="ECO:0000256" key="2">
    <source>
        <dbReference type="ARBA" id="ARBA00010312"/>
    </source>
</evidence>
<dbReference type="CDD" id="cd02758">
    <property type="entry name" value="MopB_Tetrathionate-Ra"/>
    <property type="match status" value="1"/>
</dbReference>